<name>A0A8I2YN90_9AGAM</name>
<dbReference type="EMBL" id="JAGFBS010000016">
    <property type="protein sequence ID" value="KAG6374970.1"/>
    <property type="molecule type" value="Genomic_DNA"/>
</dbReference>
<dbReference type="AlphaFoldDB" id="A0A8I2YN90"/>
<comment type="caution">
    <text evidence="2">The sequence shown here is derived from an EMBL/GenBank/DDBJ whole genome shotgun (WGS) entry which is preliminary data.</text>
</comment>
<dbReference type="OrthoDB" id="2655622at2759"/>
<proteinExistence type="predicted"/>
<accession>A0A8I2YN90</accession>
<dbReference type="Proteomes" id="UP000683000">
    <property type="component" value="Unassembled WGS sequence"/>
</dbReference>
<sequence>MGFKTAILFTAVRFQAAVAVFFLNALFFSHFVEGFSVREAMPKALLNGFDLGSHSDVVLFELPLSPSQNPAVSVTIGLMVSHFRSFAPPVTQSALGGSSLLFPAGGRQRAAIQPVGCGKMDPESNR</sequence>
<keyword evidence="1" id="KW-0472">Membrane</keyword>
<gene>
    <name evidence="2" type="ORF">JVT61DRAFT_3739</name>
</gene>
<keyword evidence="1" id="KW-1133">Transmembrane helix</keyword>
<feature type="transmembrane region" description="Helical" evidence="1">
    <location>
        <begin position="6"/>
        <end position="28"/>
    </location>
</feature>
<reference evidence="2" key="1">
    <citation type="submission" date="2021-03" db="EMBL/GenBank/DDBJ databases">
        <title>Evolutionary innovations through gain and loss of genes in the ectomycorrhizal Boletales.</title>
        <authorList>
            <person name="Wu G."/>
            <person name="Miyauchi S."/>
            <person name="Morin E."/>
            <person name="Yang Z.-L."/>
            <person name="Xu J."/>
            <person name="Martin F.M."/>
        </authorList>
    </citation>
    <scope>NUCLEOTIDE SEQUENCE</scope>
    <source>
        <strain evidence="2">BR01</strain>
    </source>
</reference>
<keyword evidence="1" id="KW-0812">Transmembrane</keyword>
<evidence type="ECO:0000313" key="3">
    <source>
        <dbReference type="Proteomes" id="UP000683000"/>
    </source>
</evidence>
<keyword evidence="3" id="KW-1185">Reference proteome</keyword>
<protein>
    <submittedName>
        <fullName evidence="2">Uncharacterized protein</fullName>
    </submittedName>
</protein>
<evidence type="ECO:0000313" key="2">
    <source>
        <dbReference type="EMBL" id="KAG6374970.1"/>
    </source>
</evidence>
<evidence type="ECO:0000256" key="1">
    <source>
        <dbReference type="SAM" id="Phobius"/>
    </source>
</evidence>
<organism evidence="2 3">
    <name type="scientific">Boletus reticuloceps</name>
    <dbReference type="NCBI Taxonomy" id="495285"/>
    <lineage>
        <taxon>Eukaryota</taxon>
        <taxon>Fungi</taxon>
        <taxon>Dikarya</taxon>
        <taxon>Basidiomycota</taxon>
        <taxon>Agaricomycotina</taxon>
        <taxon>Agaricomycetes</taxon>
        <taxon>Agaricomycetidae</taxon>
        <taxon>Boletales</taxon>
        <taxon>Boletineae</taxon>
        <taxon>Boletaceae</taxon>
        <taxon>Boletoideae</taxon>
        <taxon>Boletus</taxon>
    </lineage>
</organism>